<keyword evidence="16" id="KW-1185">Reference proteome</keyword>
<evidence type="ECO:0000259" key="14">
    <source>
        <dbReference type="Pfam" id="PF20936"/>
    </source>
</evidence>
<evidence type="ECO:0000256" key="4">
    <source>
        <dbReference type="ARBA" id="ARBA00011024"/>
    </source>
</evidence>
<evidence type="ECO:0000256" key="9">
    <source>
        <dbReference type="ARBA" id="ARBA00022824"/>
    </source>
</evidence>
<keyword evidence="11 13" id="KW-0472">Membrane</keyword>
<dbReference type="GO" id="GO:0005615">
    <property type="term" value="C:extracellular space"/>
    <property type="evidence" value="ECO:0007669"/>
    <property type="project" value="UniProtKB-ARBA"/>
</dbReference>
<dbReference type="PANTHER" id="PTHR32510:SF3">
    <property type="entry name" value="TRANSMEMBRANE PROTEIN 98"/>
    <property type="match status" value="1"/>
</dbReference>
<evidence type="ECO:0000313" key="15">
    <source>
        <dbReference type="EnsemblMetazoa" id="XP_038077597.1"/>
    </source>
</evidence>
<evidence type="ECO:0000256" key="10">
    <source>
        <dbReference type="ARBA" id="ARBA00022989"/>
    </source>
</evidence>
<accession>A0A914BQ27</accession>
<dbReference type="AlphaFoldDB" id="A0A914BQ27"/>
<sequence>MGSEFGLLRMDIIVAVAIGILCFLFVASLGVLVVICRHRYCRMLDLTLKEKVNHGSRSSNVTLVSHAELPDENYEVELNDVCWNNANLEELLDDDAKWVDDASGLIPHCIGILKTCHHLTEKLVAMTMGNPVSVKKPESLSEIVKVAKRISPRVDDVVRSMYPPLDPKLIEARSAALLLSVNHLVLVTKQACRLPTSVQWIDSSLGEMEEHLTALREIALASEADSAAGSISSGTESAHQPMLRNDFGYKKPQPPGPSSNSLV</sequence>
<evidence type="ECO:0000256" key="8">
    <source>
        <dbReference type="ARBA" id="ARBA00022692"/>
    </source>
</evidence>
<feature type="transmembrane region" description="Helical" evidence="13">
    <location>
        <begin position="12"/>
        <end position="35"/>
    </location>
</feature>
<comment type="subcellular location">
    <subcellularLocation>
        <location evidence="1">Cell membrane</location>
        <topology evidence="1">Single-pass type II membrane protein</topology>
    </subcellularLocation>
    <subcellularLocation>
        <location evidence="3">Endoplasmic reticulum membrane</location>
        <topology evidence="3">Single-pass type II membrane protein</topology>
    </subcellularLocation>
    <subcellularLocation>
        <location evidence="2">Secreted</location>
        <location evidence="2">Extracellular exosome</location>
    </subcellularLocation>
</comment>
<name>A0A914BQ27_PATMI</name>
<dbReference type="PANTHER" id="PTHR32510">
    <property type="entry name" value="TRANSMEMBRANE PROTEIN 98"/>
    <property type="match status" value="1"/>
</dbReference>
<dbReference type="OMA" id="HMEVIRE"/>
<dbReference type="Gene3D" id="1.20.1410.10">
    <property type="entry name" value="I/LWEQ domain"/>
    <property type="match status" value="1"/>
</dbReference>
<dbReference type="GO" id="GO:0005789">
    <property type="term" value="C:endoplasmic reticulum membrane"/>
    <property type="evidence" value="ECO:0007669"/>
    <property type="project" value="UniProtKB-SubCell"/>
</dbReference>
<keyword evidence="10 13" id="KW-1133">Transmembrane helix</keyword>
<evidence type="ECO:0000256" key="7">
    <source>
        <dbReference type="ARBA" id="ARBA00022525"/>
    </source>
</evidence>
<dbReference type="Pfam" id="PF20936">
    <property type="entry name" value="GCIP_C"/>
    <property type="match status" value="1"/>
</dbReference>
<evidence type="ECO:0000256" key="12">
    <source>
        <dbReference type="SAM" id="MobiDB-lite"/>
    </source>
</evidence>
<evidence type="ECO:0000256" key="2">
    <source>
        <dbReference type="ARBA" id="ARBA00004550"/>
    </source>
</evidence>
<dbReference type="EnsemblMetazoa" id="XM_038221669.1">
    <property type="protein sequence ID" value="XP_038077597.1"/>
    <property type="gene ID" value="LOC119745362"/>
</dbReference>
<reference evidence="15" key="1">
    <citation type="submission" date="2022-11" db="UniProtKB">
        <authorList>
            <consortium name="EnsemblMetazoa"/>
        </authorList>
    </citation>
    <scope>IDENTIFICATION</scope>
</reference>
<keyword evidence="8 13" id="KW-0812">Transmembrane</keyword>
<dbReference type="GeneID" id="119745362"/>
<evidence type="ECO:0000256" key="5">
    <source>
        <dbReference type="ARBA" id="ARBA00014380"/>
    </source>
</evidence>
<feature type="region of interest" description="Disordered" evidence="12">
    <location>
        <begin position="228"/>
        <end position="263"/>
    </location>
</feature>
<dbReference type="FunFam" id="1.20.1410.10:FF:000003">
    <property type="entry name" value="Transmembrane protein 98"/>
    <property type="match status" value="1"/>
</dbReference>
<evidence type="ECO:0000256" key="11">
    <source>
        <dbReference type="ARBA" id="ARBA00023136"/>
    </source>
</evidence>
<protein>
    <recommendedName>
        <fullName evidence="5">Transmembrane protein 98</fullName>
    </recommendedName>
</protein>
<dbReference type="OrthoDB" id="5978425at2759"/>
<keyword evidence="6" id="KW-1003">Cell membrane</keyword>
<dbReference type="RefSeq" id="XP_038077597.1">
    <property type="nucleotide sequence ID" value="XM_038221669.1"/>
</dbReference>
<keyword evidence="7" id="KW-0964">Secreted</keyword>
<organism evidence="15 16">
    <name type="scientific">Patiria miniata</name>
    <name type="common">Bat star</name>
    <name type="synonym">Asterina miniata</name>
    <dbReference type="NCBI Taxonomy" id="46514"/>
    <lineage>
        <taxon>Eukaryota</taxon>
        <taxon>Metazoa</taxon>
        <taxon>Echinodermata</taxon>
        <taxon>Eleutherozoa</taxon>
        <taxon>Asterozoa</taxon>
        <taxon>Asteroidea</taxon>
        <taxon>Valvatacea</taxon>
        <taxon>Valvatida</taxon>
        <taxon>Asterinidae</taxon>
        <taxon>Patiria</taxon>
    </lineage>
</organism>
<evidence type="ECO:0000256" key="6">
    <source>
        <dbReference type="ARBA" id="ARBA00022475"/>
    </source>
</evidence>
<proteinExistence type="inferred from homology"/>
<dbReference type="GO" id="GO:0005886">
    <property type="term" value="C:plasma membrane"/>
    <property type="evidence" value="ECO:0007669"/>
    <property type="project" value="UniProtKB-SubCell"/>
</dbReference>
<comment type="similarity">
    <text evidence="4">Belongs to the TMEM98 family.</text>
</comment>
<feature type="compositionally biased region" description="Polar residues" evidence="12">
    <location>
        <begin position="229"/>
        <end position="238"/>
    </location>
</feature>
<dbReference type="InterPro" id="IPR029668">
    <property type="entry name" value="TMEM98"/>
</dbReference>
<dbReference type="Proteomes" id="UP000887568">
    <property type="component" value="Unplaced"/>
</dbReference>
<evidence type="ECO:0000256" key="3">
    <source>
        <dbReference type="ARBA" id="ARBA00004648"/>
    </source>
</evidence>
<evidence type="ECO:0000256" key="1">
    <source>
        <dbReference type="ARBA" id="ARBA00004401"/>
    </source>
</evidence>
<evidence type="ECO:0000256" key="13">
    <source>
        <dbReference type="SAM" id="Phobius"/>
    </source>
</evidence>
<keyword evidence="9" id="KW-0256">Endoplasmic reticulum</keyword>
<feature type="domain" description="Cyclin-D1-binding protein 1-like C-terminal" evidence="14">
    <location>
        <begin position="93"/>
        <end position="184"/>
    </location>
</feature>
<evidence type="ECO:0000313" key="16">
    <source>
        <dbReference type="Proteomes" id="UP000887568"/>
    </source>
</evidence>
<dbReference type="CTD" id="26022"/>
<dbReference type="InterPro" id="IPR049318">
    <property type="entry name" value="GCIP_C"/>
</dbReference>